<feature type="region of interest" description="Disordered" evidence="11">
    <location>
        <begin position="1"/>
        <end position="403"/>
    </location>
</feature>
<dbReference type="Gene3D" id="1.10.510.10">
    <property type="entry name" value="Transferase(Phosphotransferase) domain 1"/>
    <property type="match status" value="1"/>
</dbReference>
<accession>A0A166DVD2</accession>
<dbReference type="GO" id="GO:0004693">
    <property type="term" value="F:cyclin-dependent protein serine/threonine kinase activity"/>
    <property type="evidence" value="ECO:0007669"/>
    <property type="project" value="TreeGrafter"/>
</dbReference>
<keyword evidence="8" id="KW-0539">Nucleus</keyword>
<feature type="compositionally biased region" description="Basic and acidic residues" evidence="11">
    <location>
        <begin position="780"/>
        <end position="790"/>
    </location>
</feature>
<gene>
    <name evidence="13" type="ORF">SISSUDRAFT_1046256</name>
</gene>
<evidence type="ECO:0000256" key="2">
    <source>
        <dbReference type="ARBA" id="ARBA00006485"/>
    </source>
</evidence>
<evidence type="ECO:0000256" key="4">
    <source>
        <dbReference type="ARBA" id="ARBA00022679"/>
    </source>
</evidence>
<dbReference type="PROSITE" id="PS00108">
    <property type="entry name" value="PROTEIN_KINASE_ST"/>
    <property type="match status" value="1"/>
</dbReference>
<dbReference type="PANTHER" id="PTHR24056:SF233">
    <property type="entry name" value="CYCLIN-DEPENDENT KINASE 9"/>
    <property type="match status" value="1"/>
</dbReference>
<dbReference type="InterPro" id="IPR008271">
    <property type="entry name" value="Ser/Thr_kinase_AS"/>
</dbReference>
<dbReference type="STRING" id="1314776.A0A166DVD2"/>
<evidence type="ECO:0000259" key="12">
    <source>
        <dbReference type="PROSITE" id="PS50011"/>
    </source>
</evidence>
<keyword evidence="7 10" id="KW-0067">ATP-binding</keyword>
<evidence type="ECO:0000313" key="13">
    <source>
        <dbReference type="EMBL" id="KZT38933.1"/>
    </source>
</evidence>
<dbReference type="GO" id="GO:0008353">
    <property type="term" value="F:RNA polymerase II CTD heptapeptide repeat kinase activity"/>
    <property type="evidence" value="ECO:0007669"/>
    <property type="project" value="UniProtKB-EC"/>
</dbReference>
<feature type="compositionally biased region" description="Basic and acidic residues" evidence="11">
    <location>
        <begin position="116"/>
        <end position="148"/>
    </location>
</feature>
<dbReference type="PROSITE" id="PS00107">
    <property type="entry name" value="PROTEIN_KINASE_ATP"/>
    <property type="match status" value="1"/>
</dbReference>
<feature type="compositionally biased region" description="Pro residues" evidence="11">
    <location>
        <begin position="794"/>
        <end position="809"/>
    </location>
</feature>
<evidence type="ECO:0000256" key="8">
    <source>
        <dbReference type="ARBA" id="ARBA00023242"/>
    </source>
</evidence>
<keyword evidence="4" id="KW-0808">Transferase</keyword>
<dbReference type="InterPro" id="IPR011009">
    <property type="entry name" value="Kinase-like_dom_sf"/>
</dbReference>
<evidence type="ECO:0000313" key="14">
    <source>
        <dbReference type="Proteomes" id="UP000076798"/>
    </source>
</evidence>
<evidence type="ECO:0000256" key="9">
    <source>
        <dbReference type="ARBA" id="ARBA00049280"/>
    </source>
</evidence>
<sequence length="893" mass="100176">MSSTMKRKADGSPSERPAKRFIPSSPEEGELDDSMPLQPADVKASPADRQSTRSPSPGKPKAPAKETFKPKIAFPFKKAKDTLPPKVDLQMDKAQASPIQETKEEGEAEDTMNGTGREKPNDSRYYDEHNRNRRRPETPPKERRREAHPLPPPPQFDTWASEPSRHPGHTRDDRRRGDSWRDRYEPPPVARYEYDAYRPSASAHRNRSRSRSYSPPGGRNGRPWDARSQNVGRRGNRDSRPFYQEDPRFPHLHRNDRSSPSRPSSPPNHGRRSPSNAPSGSRHGYSEAGSPRPASTEPRPPQGTPPRGSPDSPPPPPPIVHALPRKPVLDRPPLHGAPESNFSPPSTAAAPPPSHVHQNGHTKEKSFPKDADSERAKEKKAAVPPPPPKPPKIPQTFSKKQESENYGRTFLGCGDIVDYEVSTKLGEGTFGVVHKAYHRLSKRQVALKRVMFHNAKEGMPITALREIKILKSLDHYCVISLLDMIIVKVTAKEPQIYMVFPYMDHDLAGLLENDKVKLSPSQIKLYMKQLLEGTEYLHRNQIIHRDMKAANLLIDNKGSLKIADFGLARPVAGPEQLKSNRQERYTNCVVTRWYRPPELLLGAREYGGEIDLWGIGCILGEMFTRRPILTGDSDFNQLIAIWKLCGTPTNESWPGWDALPGCEGVKIFQRWPRILRSHFSDLTPETVDLIDKLLTVDPKQRITATQALDHDYLWTDPLPADPKTLPQYEASHEFTKSTRKKEPNPHLVNNHNNNRPLMEPDAPRGPSVPHTLPQPLILRDNTRPPTRESFRPNFGPPHPGGGWRPPGPHIPNGVQQGRHDSRPFGPPPPLPSGLPSRPMANMPNRSGNWNPNTPPPNRHPQPGGPPNFSRNGHPPRPPLHNGPSYQGDSLPYG</sequence>
<dbReference type="AlphaFoldDB" id="A0A166DVD2"/>
<dbReference type="GO" id="GO:0005524">
    <property type="term" value="F:ATP binding"/>
    <property type="evidence" value="ECO:0007669"/>
    <property type="project" value="UniProtKB-UniRule"/>
</dbReference>
<protein>
    <submittedName>
        <fullName evidence="13">Pkinase-domain-containing protein</fullName>
    </submittedName>
</protein>
<dbReference type="GO" id="GO:0005634">
    <property type="term" value="C:nucleus"/>
    <property type="evidence" value="ECO:0007669"/>
    <property type="project" value="UniProtKB-SubCell"/>
</dbReference>
<dbReference type="SMART" id="SM00220">
    <property type="entry name" value="S_TKc"/>
    <property type="match status" value="1"/>
</dbReference>
<organism evidence="13 14">
    <name type="scientific">Sistotremastrum suecicum HHB10207 ss-3</name>
    <dbReference type="NCBI Taxonomy" id="1314776"/>
    <lineage>
        <taxon>Eukaryota</taxon>
        <taxon>Fungi</taxon>
        <taxon>Dikarya</taxon>
        <taxon>Basidiomycota</taxon>
        <taxon>Agaricomycotina</taxon>
        <taxon>Agaricomycetes</taxon>
        <taxon>Sistotremastrales</taxon>
        <taxon>Sistotremastraceae</taxon>
        <taxon>Sistotremastrum</taxon>
    </lineage>
</organism>
<evidence type="ECO:0000256" key="10">
    <source>
        <dbReference type="PROSITE-ProRule" id="PRU10141"/>
    </source>
</evidence>
<dbReference type="OrthoDB" id="28397at2759"/>
<feature type="region of interest" description="Disordered" evidence="11">
    <location>
        <begin position="730"/>
        <end position="893"/>
    </location>
</feature>
<evidence type="ECO:0000256" key="11">
    <source>
        <dbReference type="SAM" id="MobiDB-lite"/>
    </source>
</evidence>
<keyword evidence="5 10" id="KW-0547">Nucleotide-binding</keyword>
<dbReference type="EMBL" id="KV428054">
    <property type="protein sequence ID" value="KZT38933.1"/>
    <property type="molecule type" value="Genomic_DNA"/>
</dbReference>
<keyword evidence="3" id="KW-0723">Serine/threonine-protein kinase</keyword>
<evidence type="ECO:0000256" key="1">
    <source>
        <dbReference type="ARBA" id="ARBA00004123"/>
    </source>
</evidence>
<dbReference type="Gene3D" id="3.30.200.20">
    <property type="entry name" value="Phosphorylase Kinase, domain 1"/>
    <property type="match status" value="1"/>
</dbReference>
<feature type="compositionally biased region" description="Low complexity" evidence="11">
    <location>
        <begin position="745"/>
        <end position="757"/>
    </location>
</feature>
<reference evidence="13 14" key="1">
    <citation type="journal article" date="2016" name="Mol. Biol. Evol.">
        <title>Comparative Genomics of Early-Diverging Mushroom-Forming Fungi Provides Insights into the Origins of Lignocellulose Decay Capabilities.</title>
        <authorList>
            <person name="Nagy L.G."/>
            <person name="Riley R."/>
            <person name="Tritt A."/>
            <person name="Adam C."/>
            <person name="Daum C."/>
            <person name="Floudas D."/>
            <person name="Sun H."/>
            <person name="Yadav J.S."/>
            <person name="Pangilinan J."/>
            <person name="Larsson K.H."/>
            <person name="Matsuura K."/>
            <person name="Barry K."/>
            <person name="Labutti K."/>
            <person name="Kuo R."/>
            <person name="Ohm R.A."/>
            <person name="Bhattacharya S.S."/>
            <person name="Shirouzu T."/>
            <person name="Yoshinaga Y."/>
            <person name="Martin F.M."/>
            <person name="Grigoriev I.V."/>
            <person name="Hibbett D.S."/>
        </authorList>
    </citation>
    <scope>NUCLEOTIDE SEQUENCE [LARGE SCALE GENOMIC DNA]</scope>
    <source>
        <strain evidence="13 14">HHB10207 ss-3</strain>
    </source>
</reference>
<dbReference type="PROSITE" id="PS50011">
    <property type="entry name" value="PROTEIN_KINASE_DOM"/>
    <property type="match status" value="1"/>
</dbReference>
<comment type="similarity">
    <text evidence="2">Belongs to the protein kinase superfamily. CMGC Ser/Thr protein kinase family. CDC2/CDKX subfamily.</text>
</comment>
<feature type="compositionally biased region" description="Basic and acidic residues" evidence="11">
    <location>
        <begin position="361"/>
        <end position="381"/>
    </location>
</feature>
<evidence type="ECO:0000256" key="3">
    <source>
        <dbReference type="ARBA" id="ARBA00022527"/>
    </source>
</evidence>
<feature type="compositionally biased region" description="Low complexity" evidence="11">
    <location>
        <begin position="211"/>
        <end position="223"/>
    </location>
</feature>
<dbReference type="InterPro" id="IPR017441">
    <property type="entry name" value="Protein_kinase_ATP_BS"/>
</dbReference>
<feature type="compositionally biased region" description="Pro residues" evidence="11">
    <location>
        <begin position="298"/>
        <end position="319"/>
    </location>
</feature>
<proteinExistence type="inferred from homology"/>
<keyword evidence="14" id="KW-1185">Reference proteome</keyword>
<dbReference type="InterPro" id="IPR050108">
    <property type="entry name" value="CDK"/>
</dbReference>
<evidence type="ECO:0000256" key="5">
    <source>
        <dbReference type="ARBA" id="ARBA00022741"/>
    </source>
</evidence>
<comment type="subcellular location">
    <subcellularLocation>
        <location evidence="1">Nucleus</location>
    </subcellularLocation>
</comment>
<dbReference type="Proteomes" id="UP000076798">
    <property type="component" value="Unassembled WGS sequence"/>
</dbReference>
<feature type="compositionally biased region" description="Pro residues" evidence="11">
    <location>
        <begin position="383"/>
        <end position="393"/>
    </location>
</feature>
<dbReference type="PANTHER" id="PTHR24056">
    <property type="entry name" value="CELL DIVISION PROTEIN KINASE"/>
    <property type="match status" value="1"/>
</dbReference>
<comment type="catalytic activity">
    <reaction evidence="9">
        <text>[DNA-directed RNA polymerase] + ATP = phospho-[DNA-directed RNA polymerase] + ADP + H(+)</text>
        <dbReference type="Rhea" id="RHEA:10216"/>
        <dbReference type="Rhea" id="RHEA-COMP:11321"/>
        <dbReference type="Rhea" id="RHEA-COMP:11322"/>
        <dbReference type="ChEBI" id="CHEBI:15378"/>
        <dbReference type="ChEBI" id="CHEBI:30616"/>
        <dbReference type="ChEBI" id="CHEBI:43176"/>
        <dbReference type="ChEBI" id="CHEBI:68546"/>
        <dbReference type="ChEBI" id="CHEBI:456216"/>
        <dbReference type="EC" id="2.7.11.23"/>
    </reaction>
</comment>
<feature type="compositionally biased region" description="Pro residues" evidence="11">
    <location>
        <begin position="852"/>
        <end position="865"/>
    </location>
</feature>
<name>A0A166DVD2_9AGAM</name>
<dbReference type="InterPro" id="IPR000719">
    <property type="entry name" value="Prot_kinase_dom"/>
</dbReference>
<feature type="binding site" evidence="10">
    <location>
        <position position="448"/>
    </location>
    <ligand>
        <name>ATP</name>
        <dbReference type="ChEBI" id="CHEBI:30616"/>
    </ligand>
</feature>
<feature type="domain" description="Protein kinase" evidence="12">
    <location>
        <begin position="419"/>
        <end position="713"/>
    </location>
</feature>
<evidence type="ECO:0000256" key="7">
    <source>
        <dbReference type="ARBA" id="ARBA00022840"/>
    </source>
</evidence>
<keyword evidence="6 13" id="KW-0418">Kinase</keyword>
<feature type="compositionally biased region" description="Basic and acidic residues" evidence="11">
    <location>
        <begin position="730"/>
        <end position="744"/>
    </location>
</feature>
<dbReference type="FunFam" id="1.10.510.10:FF:000415">
    <property type="entry name" value="CMGC/CDK/CRK7 protein kinase, variant"/>
    <property type="match status" value="1"/>
</dbReference>
<feature type="compositionally biased region" description="Basic and acidic residues" evidence="11">
    <location>
        <begin position="235"/>
        <end position="259"/>
    </location>
</feature>
<dbReference type="SUPFAM" id="SSF56112">
    <property type="entry name" value="Protein kinase-like (PK-like)"/>
    <property type="match status" value="1"/>
</dbReference>
<dbReference type="Pfam" id="PF00069">
    <property type="entry name" value="Pkinase"/>
    <property type="match status" value="1"/>
</dbReference>
<feature type="compositionally biased region" description="Basic and acidic residues" evidence="11">
    <location>
        <begin position="163"/>
        <end position="185"/>
    </location>
</feature>
<evidence type="ECO:0000256" key="6">
    <source>
        <dbReference type="ARBA" id="ARBA00022777"/>
    </source>
</evidence>